<accession>A0A7S4E064</accession>
<organism evidence="1">
    <name type="scientific">Lotharella globosa</name>
    <dbReference type="NCBI Taxonomy" id="91324"/>
    <lineage>
        <taxon>Eukaryota</taxon>
        <taxon>Sar</taxon>
        <taxon>Rhizaria</taxon>
        <taxon>Cercozoa</taxon>
        <taxon>Chlorarachniophyceae</taxon>
        <taxon>Lotharella</taxon>
    </lineage>
</organism>
<evidence type="ECO:0008006" key="2">
    <source>
        <dbReference type="Google" id="ProtNLM"/>
    </source>
</evidence>
<dbReference type="InterPro" id="IPR044174">
    <property type="entry name" value="BC10-like"/>
</dbReference>
<dbReference type="AlphaFoldDB" id="A0A7S4E064"/>
<sequence length="337" mass="38498">MDDMAADLNELKEIVHAAEDVVLLERREETVPQEYAFEHLSSAEVEKQCLVTKHGDIQKVQPSGKLAYAFLLDDRLTFAKMWNSFFEAAEPGTYSAVVHLAEGAMAADAPPISFEYQAVTHTGSAWCNVTFVMVEALREAVKDPDVAGVVYVSDSHIPLKHPNTIRNMLLGEDRSIFRSHGCTDLKCKAEMWSYMRRKDVEYLLDDWYNHGGKDLANRLVHYNISKTHPLHIAGCGDEKYPLWAIHKWQGDNPKMEYSRRPIYTMWNGMLGNLGEEEYLQPYVKGHPAVFQNVSARTYFHMRQSCSVFARKVLPNSTFQGQMPLVDYIENEMLNVRS</sequence>
<protein>
    <recommendedName>
        <fullName evidence="2">Protein xylosyltransferase</fullName>
    </recommendedName>
</protein>
<dbReference type="GO" id="GO:0016757">
    <property type="term" value="F:glycosyltransferase activity"/>
    <property type="evidence" value="ECO:0007669"/>
    <property type="project" value="InterPro"/>
</dbReference>
<reference evidence="1" key="1">
    <citation type="submission" date="2021-01" db="EMBL/GenBank/DDBJ databases">
        <authorList>
            <person name="Corre E."/>
            <person name="Pelletier E."/>
            <person name="Niang G."/>
            <person name="Scheremetjew M."/>
            <person name="Finn R."/>
            <person name="Kale V."/>
            <person name="Holt S."/>
            <person name="Cochrane G."/>
            <person name="Meng A."/>
            <person name="Brown T."/>
            <person name="Cohen L."/>
        </authorList>
    </citation>
    <scope>NUCLEOTIDE SEQUENCE</scope>
    <source>
        <strain evidence="1">CCCM811</strain>
    </source>
</reference>
<dbReference type="EMBL" id="HBIV01048976">
    <property type="protein sequence ID" value="CAE0682209.1"/>
    <property type="molecule type" value="Transcribed_RNA"/>
</dbReference>
<evidence type="ECO:0000313" key="1">
    <source>
        <dbReference type="EMBL" id="CAE0682209.1"/>
    </source>
</evidence>
<name>A0A7S4E064_9EUKA</name>
<dbReference type="PANTHER" id="PTHR31042">
    <property type="entry name" value="CORE-2/I-BRANCHING BETA-1,6-N-ACETYLGLUCOSAMINYLTRANSFERASE FAMILY PROTEIN-RELATED"/>
    <property type="match status" value="1"/>
</dbReference>
<dbReference type="PANTHER" id="PTHR31042:SF150">
    <property type="entry name" value="OS06G0661900 PROTEIN"/>
    <property type="match status" value="1"/>
</dbReference>
<gene>
    <name evidence="1" type="ORF">LGLO00237_LOCUS33997</name>
</gene>
<proteinExistence type="predicted"/>